<sequence>MDSRSMGEIPSFPRHPSYILLYHIWSSRLYCTVAFVLSPPPRYMAYRSAALRLRRLSLCARMQMLVVEISVTFIIHDGLHFGLRSWWQGPITVPPSGCWAEILHDGVANHQSCLQAVMAEWEVVLQRRRGSLRRRYMAVGDSDGTPILQTRHAMRDTCTSSAHLLQVAFCMGIVPIFAVKVLGLLKLTADSLD</sequence>
<dbReference type="EMBL" id="MU251586">
    <property type="protein sequence ID" value="KAG9231695.1"/>
    <property type="molecule type" value="Genomic_DNA"/>
</dbReference>
<evidence type="ECO:0000313" key="3">
    <source>
        <dbReference type="Proteomes" id="UP000824998"/>
    </source>
</evidence>
<keyword evidence="3" id="KW-1185">Reference proteome</keyword>
<keyword evidence="1" id="KW-1133">Transmembrane helix</keyword>
<accession>A0A9P7YEN4</accession>
<name>A0A9P7YEN4_9HELO</name>
<feature type="transmembrane region" description="Helical" evidence="1">
    <location>
        <begin position="20"/>
        <end position="37"/>
    </location>
</feature>
<keyword evidence="1" id="KW-0812">Transmembrane</keyword>
<feature type="transmembrane region" description="Helical" evidence="1">
    <location>
        <begin position="164"/>
        <end position="185"/>
    </location>
</feature>
<gene>
    <name evidence="2" type="ORF">BJ875DRAFT_110028</name>
</gene>
<reference evidence="2" key="1">
    <citation type="journal article" date="2021" name="IMA Fungus">
        <title>Genomic characterization of three marine fungi, including Emericellopsis atlantica sp. nov. with signatures of a generalist lifestyle and marine biomass degradation.</title>
        <authorList>
            <person name="Hagestad O.C."/>
            <person name="Hou L."/>
            <person name="Andersen J.H."/>
            <person name="Hansen E.H."/>
            <person name="Altermark B."/>
            <person name="Li C."/>
            <person name="Kuhnert E."/>
            <person name="Cox R.J."/>
            <person name="Crous P.W."/>
            <person name="Spatafora J.W."/>
            <person name="Lail K."/>
            <person name="Amirebrahimi M."/>
            <person name="Lipzen A."/>
            <person name="Pangilinan J."/>
            <person name="Andreopoulos W."/>
            <person name="Hayes R.D."/>
            <person name="Ng V."/>
            <person name="Grigoriev I.V."/>
            <person name="Jackson S.A."/>
            <person name="Sutton T.D.S."/>
            <person name="Dobson A.D.W."/>
            <person name="Rama T."/>
        </authorList>
    </citation>
    <scope>NUCLEOTIDE SEQUENCE</scope>
    <source>
        <strain evidence="2">TRa018bII</strain>
    </source>
</reference>
<keyword evidence="1" id="KW-0472">Membrane</keyword>
<proteinExistence type="predicted"/>
<evidence type="ECO:0000313" key="2">
    <source>
        <dbReference type="EMBL" id="KAG9231695.1"/>
    </source>
</evidence>
<evidence type="ECO:0000256" key="1">
    <source>
        <dbReference type="SAM" id="Phobius"/>
    </source>
</evidence>
<protein>
    <submittedName>
        <fullName evidence="2">Uncharacterized protein</fullName>
    </submittedName>
</protein>
<comment type="caution">
    <text evidence="2">The sequence shown here is derived from an EMBL/GenBank/DDBJ whole genome shotgun (WGS) entry which is preliminary data.</text>
</comment>
<dbReference type="AlphaFoldDB" id="A0A9P7YEN4"/>
<dbReference type="Proteomes" id="UP000824998">
    <property type="component" value="Unassembled WGS sequence"/>
</dbReference>
<organism evidence="2 3">
    <name type="scientific">Amylocarpus encephaloides</name>
    <dbReference type="NCBI Taxonomy" id="45428"/>
    <lineage>
        <taxon>Eukaryota</taxon>
        <taxon>Fungi</taxon>
        <taxon>Dikarya</taxon>
        <taxon>Ascomycota</taxon>
        <taxon>Pezizomycotina</taxon>
        <taxon>Leotiomycetes</taxon>
        <taxon>Helotiales</taxon>
        <taxon>Helotiales incertae sedis</taxon>
        <taxon>Amylocarpus</taxon>
    </lineage>
</organism>